<proteinExistence type="inferred from homology"/>
<accession>A0ABZ2LB91</accession>
<dbReference type="Gene3D" id="1.10.405.10">
    <property type="entry name" value="Guanine Nucleotide Dissociation Inhibitor, domain 1"/>
    <property type="match status" value="1"/>
</dbReference>
<gene>
    <name evidence="5" type="ORF">LVJ94_06200</name>
</gene>
<evidence type="ECO:0000256" key="3">
    <source>
        <dbReference type="ARBA" id="ARBA00023002"/>
    </source>
</evidence>
<dbReference type="InterPro" id="IPR001613">
    <property type="entry name" value="Flavin_amine_oxidase"/>
</dbReference>
<dbReference type="SUPFAM" id="SSF54373">
    <property type="entry name" value="FAD-linked reductases, C-terminal domain"/>
    <property type="match status" value="1"/>
</dbReference>
<protein>
    <submittedName>
        <fullName evidence="5">FAD-dependent oxidoreductase</fullName>
    </submittedName>
</protein>
<dbReference type="EMBL" id="CP089983">
    <property type="protein sequence ID" value="WXB06824.1"/>
    <property type="molecule type" value="Genomic_DNA"/>
</dbReference>
<dbReference type="SUPFAM" id="SSF51905">
    <property type="entry name" value="FAD/NAD(P)-binding domain"/>
    <property type="match status" value="1"/>
</dbReference>
<comment type="cofactor">
    <cofactor evidence="1">
        <name>FAD</name>
        <dbReference type="ChEBI" id="CHEBI:57692"/>
    </cofactor>
</comment>
<evidence type="ECO:0000313" key="6">
    <source>
        <dbReference type="Proteomes" id="UP001374803"/>
    </source>
</evidence>
<feature type="domain" description="Amine oxidase" evidence="4">
    <location>
        <begin position="11"/>
        <end position="442"/>
    </location>
</feature>
<keyword evidence="3" id="KW-0560">Oxidoreductase</keyword>
<dbReference type="InterPro" id="IPR036188">
    <property type="entry name" value="FAD/NAD-bd_sf"/>
</dbReference>
<evidence type="ECO:0000256" key="1">
    <source>
        <dbReference type="ARBA" id="ARBA00001974"/>
    </source>
</evidence>
<dbReference type="Pfam" id="PF01593">
    <property type="entry name" value="Amino_oxidase"/>
    <property type="match status" value="1"/>
</dbReference>
<reference evidence="5" key="1">
    <citation type="submission" date="2021-12" db="EMBL/GenBank/DDBJ databases">
        <title>Discovery of the Pendulisporaceae a myxobacterial family with distinct sporulation behavior and unique specialized metabolism.</title>
        <authorList>
            <person name="Garcia R."/>
            <person name="Popoff A."/>
            <person name="Bader C.D."/>
            <person name="Loehr J."/>
            <person name="Walesch S."/>
            <person name="Walt C."/>
            <person name="Boldt J."/>
            <person name="Bunk B."/>
            <person name="Haeckl F.J.F.P.J."/>
            <person name="Gunesch A.P."/>
            <person name="Birkelbach J."/>
            <person name="Nuebel U."/>
            <person name="Pietschmann T."/>
            <person name="Bach T."/>
            <person name="Mueller R."/>
        </authorList>
    </citation>
    <scope>NUCLEOTIDE SEQUENCE</scope>
    <source>
        <strain evidence="5">MSr11367</strain>
    </source>
</reference>
<dbReference type="PANTHER" id="PTHR43563">
    <property type="entry name" value="AMINE OXIDASE"/>
    <property type="match status" value="1"/>
</dbReference>
<dbReference type="Gene3D" id="3.90.660.10">
    <property type="match status" value="1"/>
</dbReference>
<comment type="similarity">
    <text evidence="2">Belongs to the flavin monoamine oxidase family.</text>
</comment>
<keyword evidence="6" id="KW-1185">Reference proteome</keyword>
<dbReference type="RefSeq" id="WP_394836482.1">
    <property type="nucleotide sequence ID" value="NZ_CP089929.1"/>
</dbReference>
<sequence length="458" mass="50212">MKDCIVVGAGVSGLVTARELERRGRSVTVLEARDRVGGRTLSPSFGGARLDVGGQWIGPRQRHIAELVRELGLATFPQHHAGSKLLARGEDTVRYGGVFAFPRMSPWAMIDLLLARRRLARSLAELEPERPWASRDARAWDALTFEAWMNKNIRTQGARFLLSNVVRAVVAAEPEEISFLFFLDFLRRGGSLDETVGIPGGAQETRIVEGMQSVSERMASALGEAVHLGEPVRAIHQRDRWVEVITDRETHTGRFVVVSVPPAIAARIRYGVSLGRDRERLMDRLPMGSVIKFVVQYETPFWRQAGLSGEAASDRGIILMTMDATAANGSVAALVAFSLGKQGRYWAKRPPEERKRAALAELTHLFGPKAAHPVRFEEKVWVDDPWTGGCYCAVPGPGTLTSFGDALRASCGRIHWAGCETALEWPGVDGAVESGKRAAGEVQGRLAVETSRTMEVRA</sequence>
<name>A0ABZ2LB91_9BACT</name>
<dbReference type="InterPro" id="IPR002937">
    <property type="entry name" value="Amino_oxidase"/>
</dbReference>
<dbReference type="InterPro" id="IPR050703">
    <property type="entry name" value="Flavin_MAO"/>
</dbReference>
<evidence type="ECO:0000256" key="2">
    <source>
        <dbReference type="ARBA" id="ARBA00005995"/>
    </source>
</evidence>
<evidence type="ECO:0000259" key="4">
    <source>
        <dbReference type="Pfam" id="PF01593"/>
    </source>
</evidence>
<organism evidence="5 6">
    <name type="scientific">Pendulispora rubella</name>
    <dbReference type="NCBI Taxonomy" id="2741070"/>
    <lineage>
        <taxon>Bacteria</taxon>
        <taxon>Pseudomonadati</taxon>
        <taxon>Myxococcota</taxon>
        <taxon>Myxococcia</taxon>
        <taxon>Myxococcales</taxon>
        <taxon>Sorangiineae</taxon>
        <taxon>Pendulisporaceae</taxon>
        <taxon>Pendulispora</taxon>
    </lineage>
</organism>
<dbReference type="Proteomes" id="UP001374803">
    <property type="component" value="Chromosome"/>
</dbReference>
<evidence type="ECO:0000313" key="5">
    <source>
        <dbReference type="EMBL" id="WXB06824.1"/>
    </source>
</evidence>
<dbReference type="PANTHER" id="PTHR43563:SF1">
    <property type="entry name" value="AMINE OXIDASE [FLAVIN-CONTAINING] B"/>
    <property type="match status" value="1"/>
</dbReference>
<dbReference type="Gene3D" id="3.50.50.60">
    <property type="entry name" value="FAD/NAD(P)-binding domain"/>
    <property type="match status" value="1"/>
</dbReference>
<dbReference type="PRINTS" id="PR00757">
    <property type="entry name" value="AMINEOXDASEF"/>
</dbReference>